<dbReference type="FunFam" id="1.10.510.10:FF:002903">
    <property type="match status" value="1"/>
</dbReference>
<evidence type="ECO:0000256" key="3">
    <source>
        <dbReference type="ARBA" id="ARBA00022614"/>
    </source>
</evidence>
<dbReference type="SMART" id="SM00369">
    <property type="entry name" value="LRR_TYP"/>
    <property type="match status" value="4"/>
</dbReference>
<sequence length="774" mass="86179">MTSPFSKLPLSFFYFFITLMPFHVISQSPATTADQTTLLNLKKLWQSPPWTASWNSSSSPCTWPEIQCTAGTVTGLLLRDKNIMGTIPPSICDLKNLTVLDLSYNYLQGDFPKVLYNCSGLQYLDLSQNFFVGSIPSDIDRLSSLRFINVGGNNFSGEIPPAISQLQELRTLHLYKNQFNGTVPIEIGNLANLVTLGMSYNTMLSPSIIPIEFGNLKKQEYLWMTMTNLIGKIPDSFANLSSLQHLDLAMNNLDGPLPQGLFQLKNLSVVHLSRNSLSGEIPNPIESNLIGLDMSMNNLSGQIPAIFGSLPDLLTLDLSENQFSGQIPPELGHLKLTNLNLSSNQFSGKISDEFDYLAYETSFLNNSKLCAKTPISNLPNCLTKNSKSNGSSPTILVVVLVFTVILFIATIILTVFMVRDYQRKKIKQDLAGWKLTSFQRFDFTKKIILSGLTENNLIGSGGSGKIYHIAVNNLGDCVAVKKIWNNGKSDHKLEKEFLAEVEILGTIWHSNIVKLLCCISSDDSKLLVYEYMEKQSLEKWLHGKKRTSSATALSSLVHHTVLDWATRLQIAVGAAQGLCYMHHDCSLPIIHRNVKSSNILLDSEFKAKIADFELAKILAKSDVPTSMSAVAGSIGYFAPEYAYTRKENEKIDVYSFGVVLLELVTGREPNDGDEHTSIVEWAWRQYEKGNSIAHTFDKDINESHYLKEMTTVDILGLACTVTQPFSRPSMKEVSQILRHCGPVEGSEGKKARREYDVAPHTFPTTGDRMKMMTM</sequence>
<dbReference type="InterPro" id="IPR017441">
    <property type="entry name" value="Protein_kinase_ATP_BS"/>
</dbReference>
<dbReference type="GO" id="GO:0051707">
    <property type="term" value="P:response to other organism"/>
    <property type="evidence" value="ECO:0007669"/>
    <property type="project" value="UniProtKB-ARBA"/>
</dbReference>
<dbReference type="PROSITE" id="PS50011">
    <property type="entry name" value="PROTEIN_KINASE_DOM"/>
    <property type="match status" value="1"/>
</dbReference>
<evidence type="ECO:0000256" key="13">
    <source>
        <dbReference type="SAM" id="SignalP"/>
    </source>
</evidence>
<dbReference type="STRING" id="542762.A0A4S4D578"/>
<evidence type="ECO:0000256" key="2">
    <source>
        <dbReference type="ARBA" id="ARBA00004479"/>
    </source>
</evidence>
<dbReference type="InterPro" id="IPR013210">
    <property type="entry name" value="LRR_N_plant-typ"/>
</dbReference>
<dbReference type="GO" id="GO:0005524">
    <property type="term" value="F:ATP binding"/>
    <property type="evidence" value="ECO:0007669"/>
    <property type="project" value="UniProtKB-UniRule"/>
</dbReference>
<keyword evidence="11" id="KW-0067">ATP-binding</keyword>
<feature type="binding site" evidence="11">
    <location>
        <position position="482"/>
    </location>
    <ligand>
        <name>ATP</name>
        <dbReference type="ChEBI" id="CHEBI:30616"/>
    </ligand>
</feature>
<dbReference type="AlphaFoldDB" id="A0A4S4D578"/>
<dbReference type="GO" id="GO:0006952">
    <property type="term" value="P:defense response"/>
    <property type="evidence" value="ECO:0007669"/>
    <property type="project" value="UniProtKB-ARBA"/>
</dbReference>
<dbReference type="SUPFAM" id="SSF56112">
    <property type="entry name" value="Protein kinase-like (PK-like)"/>
    <property type="match status" value="1"/>
</dbReference>
<keyword evidence="4 12" id="KW-0812">Transmembrane</keyword>
<dbReference type="Pfam" id="PF00069">
    <property type="entry name" value="Pkinase"/>
    <property type="match status" value="1"/>
</dbReference>
<dbReference type="InterPro" id="IPR011009">
    <property type="entry name" value="Kinase-like_dom_sf"/>
</dbReference>
<evidence type="ECO:0000256" key="9">
    <source>
        <dbReference type="ARBA" id="ARBA00023170"/>
    </source>
</evidence>
<evidence type="ECO:0000256" key="7">
    <source>
        <dbReference type="ARBA" id="ARBA00022989"/>
    </source>
</evidence>
<dbReference type="Proteomes" id="UP000306102">
    <property type="component" value="Unassembled WGS sequence"/>
</dbReference>
<evidence type="ECO:0000256" key="4">
    <source>
        <dbReference type="ARBA" id="ARBA00022692"/>
    </source>
</evidence>
<proteinExistence type="predicted"/>
<dbReference type="FunFam" id="3.30.200.20:FF:000512">
    <property type="entry name" value="Receptor-like protein kinase HSL1"/>
    <property type="match status" value="1"/>
</dbReference>
<evidence type="ECO:0000256" key="12">
    <source>
        <dbReference type="SAM" id="Phobius"/>
    </source>
</evidence>
<dbReference type="InterPro" id="IPR032675">
    <property type="entry name" value="LRR_dom_sf"/>
</dbReference>
<reference evidence="15 16" key="1">
    <citation type="journal article" date="2018" name="Proc. Natl. Acad. Sci. U.S.A.">
        <title>Draft genome sequence of Camellia sinensis var. sinensis provides insights into the evolution of the tea genome and tea quality.</title>
        <authorList>
            <person name="Wei C."/>
            <person name="Yang H."/>
            <person name="Wang S."/>
            <person name="Zhao J."/>
            <person name="Liu C."/>
            <person name="Gao L."/>
            <person name="Xia E."/>
            <person name="Lu Y."/>
            <person name="Tai Y."/>
            <person name="She G."/>
            <person name="Sun J."/>
            <person name="Cao H."/>
            <person name="Tong W."/>
            <person name="Gao Q."/>
            <person name="Li Y."/>
            <person name="Deng W."/>
            <person name="Jiang X."/>
            <person name="Wang W."/>
            <person name="Chen Q."/>
            <person name="Zhang S."/>
            <person name="Li H."/>
            <person name="Wu J."/>
            <person name="Wang P."/>
            <person name="Li P."/>
            <person name="Shi C."/>
            <person name="Zheng F."/>
            <person name="Jian J."/>
            <person name="Huang B."/>
            <person name="Shan D."/>
            <person name="Shi M."/>
            <person name="Fang C."/>
            <person name="Yue Y."/>
            <person name="Li F."/>
            <person name="Li D."/>
            <person name="Wei S."/>
            <person name="Han B."/>
            <person name="Jiang C."/>
            <person name="Yin Y."/>
            <person name="Xia T."/>
            <person name="Zhang Z."/>
            <person name="Bennetzen J.L."/>
            <person name="Zhao S."/>
            <person name="Wan X."/>
        </authorList>
    </citation>
    <scope>NUCLEOTIDE SEQUENCE [LARGE SCALE GENOMIC DNA]</scope>
    <source>
        <strain evidence="16">cv. Shuchazao</strain>
        <tissue evidence="15">Leaf</tissue>
    </source>
</reference>
<evidence type="ECO:0000256" key="11">
    <source>
        <dbReference type="PROSITE-ProRule" id="PRU10141"/>
    </source>
</evidence>
<dbReference type="SUPFAM" id="SSF52058">
    <property type="entry name" value="L domain-like"/>
    <property type="match status" value="1"/>
</dbReference>
<feature type="domain" description="Protein kinase" evidence="14">
    <location>
        <begin position="452"/>
        <end position="737"/>
    </location>
</feature>
<dbReference type="Pfam" id="PF00560">
    <property type="entry name" value="LRR_1"/>
    <property type="match status" value="1"/>
</dbReference>
<gene>
    <name evidence="15" type="ORF">TEA_007742</name>
</gene>
<dbReference type="GO" id="GO:0005886">
    <property type="term" value="C:plasma membrane"/>
    <property type="evidence" value="ECO:0007669"/>
    <property type="project" value="UniProtKB-SubCell"/>
</dbReference>
<dbReference type="PANTHER" id="PTHR27000">
    <property type="entry name" value="LEUCINE-RICH REPEAT RECEPTOR-LIKE PROTEIN KINASE FAMILY PROTEIN-RELATED"/>
    <property type="match status" value="1"/>
</dbReference>
<keyword evidence="3" id="KW-0433">Leucine-rich repeat</keyword>
<keyword evidence="8 12" id="KW-0472">Membrane</keyword>
<dbReference type="PANTHER" id="PTHR27000:SF679">
    <property type="entry name" value="OS01G0170300 PROTEIN"/>
    <property type="match status" value="1"/>
</dbReference>
<feature type="signal peptide" evidence="13">
    <location>
        <begin position="1"/>
        <end position="26"/>
    </location>
</feature>
<keyword evidence="9" id="KW-0675">Receptor</keyword>
<keyword evidence="5 13" id="KW-0732">Signal</keyword>
<accession>A0A4S4D578</accession>
<keyword evidence="6" id="KW-0677">Repeat</keyword>
<evidence type="ECO:0000313" key="15">
    <source>
        <dbReference type="EMBL" id="THF97521.1"/>
    </source>
</evidence>
<feature type="chain" id="PRO_5020584239" description="Protein kinase domain-containing protein" evidence="13">
    <location>
        <begin position="27"/>
        <end position="774"/>
    </location>
</feature>
<dbReference type="Gene3D" id="3.80.10.10">
    <property type="entry name" value="Ribonuclease Inhibitor"/>
    <property type="match status" value="3"/>
</dbReference>
<evidence type="ECO:0000256" key="6">
    <source>
        <dbReference type="ARBA" id="ARBA00022737"/>
    </source>
</evidence>
<comment type="caution">
    <text evidence="15">The sequence shown here is derived from an EMBL/GenBank/DDBJ whole genome shotgun (WGS) entry which is preliminary data.</text>
</comment>
<evidence type="ECO:0000259" key="14">
    <source>
        <dbReference type="PROSITE" id="PS50011"/>
    </source>
</evidence>
<dbReference type="FunFam" id="3.80.10.10:FF:000824">
    <property type="entry name" value="Receptor-like protein kinase HSL1 isoform A"/>
    <property type="match status" value="1"/>
</dbReference>
<evidence type="ECO:0000256" key="1">
    <source>
        <dbReference type="ARBA" id="ARBA00004162"/>
    </source>
</evidence>
<keyword evidence="11" id="KW-0547">Nucleotide-binding</keyword>
<keyword evidence="10" id="KW-0325">Glycoprotein</keyword>
<dbReference type="PROSITE" id="PS00107">
    <property type="entry name" value="PROTEIN_KINASE_ATP"/>
    <property type="match status" value="1"/>
</dbReference>
<feature type="transmembrane region" description="Helical" evidence="12">
    <location>
        <begin position="395"/>
        <end position="418"/>
    </location>
</feature>
<organism evidence="15 16">
    <name type="scientific">Camellia sinensis var. sinensis</name>
    <name type="common">China tea</name>
    <dbReference type="NCBI Taxonomy" id="542762"/>
    <lineage>
        <taxon>Eukaryota</taxon>
        <taxon>Viridiplantae</taxon>
        <taxon>Streptophyta</taxon>
        <taxon>Embryophyta</taxon>
        <taxon>Tracheophyta</taxon>
        <taxon>Spermatophyta</taxon>
        <taxon>Magnoliopsida</taxon>
        <taxon>eudicotyledons</taxon>
        <taxon>Gunneridae</taxon>
        <taxon>Pentapetalae</taxon>
        <taxon>asterids</taxon>
        <taxon>Ericales</taxon>
        <taxon>Theaceae</taxon>
        <taxon>Camellia</taxon>
    </lineage>
</organism>
<keyword evidence="16" id="KW-1185">Reference proteome</keyword>
<comment type="subcellular location">
    <subcellularLocation>
        <location evidence="1">Cell membrane</location>
        <topology evidence="1">Single-pass membrane protein</topology>
    </subcellularLocation>
    <subcellularLocation>
        <location evidence="2">Membrane</location>
        <topology evidence="2">Single-pass type I membrane protein</topology>
    </subcellularLocation>
</comment>
<evidence type="ECO:0000313" key="16">
    <source>
        <dbReference type="Proteomes" id="UP000306102"/>
    </source>
</evidence>
<keyword evidence="7 12" id="KW-1133">Transmembrane helix</keyword>
<evidence type="ECO:0000256" key="5">
    <source>
        <dbReference type="ARBA" id="ARBA00022729"/>
    </source>
</evidence>
<dbReference type="FunFam" id="3.80.10.10:FF:000041">
    <property type="entry name" value="LRR receptor-like serine/threonine-protein kinase ERECTA"/>
    <property type="match status" value="2"/>
</dbReference>
<dbReference type="EMBL" id="SDRB02012520">
    <property type="protein sequence ID" value="THF97521.1"/>
    <property type="molecule type" value="Genomic_DNA"/>
</dbReference>
<dbReference type="InterPro" id="IPR000719">
    <property type="entry name" value="Prot_kinase_dom"/>
</dbReference>
<dbReference type="InterPro" id="IPR003591">
    <property type="entry name" value="Leu-rich_rpt_typical-subtyp"/>
</dbReference>
<evidence type="ECO:0000256" key="8">
    <source>
        <dbReference type="ARBA" id="ARBA00023136"/>
    </source>
</evidence>
<dbReference type="Pfam" id="PF08263">
    <property type="entry name" value="LRRNT_2"/>
    <property type="match status" value="1"/>
</dbReference>
<dbReference type="Pfam" id="PF23598">
    <property type="entry name" value="LRR_14"/>
    <property type="match status" value="1"/>
</dbReference>
<evidence type="ECO:0000256" key="10">
    <source>
        <dbReference type="ARBA" id="ARBA00023180"/>
    </source>
</evidence>
<dbReference type="GO" id="GO:0004672">
    <property type="term" value="F:protein kinase activity"/>
    <property type="evidence" value="ECO:0007669"/>
    <property type="project" value="InterPro"/>
</dbReference>
<dbReference type="Gene3D" id="3.30.200.20">
    <property type="entry name" value="Phosphorylase Kinase, domain 1"/>
    <property type="match status" value="1"/>
</dbReference>
<dbReference type="InterPro" id="IPR001611">
    <property type="entry name" value="Leu-rich_rpt"/>
</dbReference>
<name>A0A4S4D578_CAMSN</name>
<protein>
    <recommendedName>
        <fullName evidence="14">Protein kinase domain-containing protein</fullName>
    </recommendedName>
</protein>
<dbReference type="Gene3D" id="1.10.510.10">
    <property type="entry name" value="Transferase(Phosphotransferase) domain 1"/>
    <property type="match status" value="1"/>
</dbReference>
<dbReference type="InterPro" id="IPR055414">
    <property type="entry name" value="LRR_R13L4/SHOC2-like"/>
</dbReference>